<feature type="domain" description="NADH:flavin oxidoreductase/NADH oxidase N-terminal" evidence="10">
    <location>
        <begin position="18"/>
        <end position="347"/>
    </location>
</feature>
<dbReference type="PANTHER" id="PTHR42917:SF2">
    <property type="entry name" value="2,4-DIENOYL-COA REDUCTASE [(2E)-ENOYL-COA-PRODUCING]"/>
    <property type="match status" value="1"/>
</dbReference>
<dbReference type="Gene3D" id="3.20.20.70">
    <property type="entry name" value="Aldolase class I"/>
    <property type="match status" value="1"/>
</dbReference>
<dbReference type="InterPro" id="IPR013785">
    <property type="entry name" value="Aldolase_TIM"/>
</dbReference>
<keyword evidence="4" id="KW-0285">Flavoprotein</keyword>
<evidence type="ECO:0000256" key="6">
    <source>
        <dbReference type="ARBA" id="ARBA00022723"/>
    </source>
</evidence>
<sequence length="690" mass="74813">MSVTQSSLNSGTSEFPHLFTPLRIRGHELRNRIVFQPHFNCLADVHGMPTPDLTAYLEERAWGGSGLIVDGSMATMYEGQMSRKYLAAWDERSVEGNRRTTDAVHAHGATIFAQLNHGGHTSLEHPPPVLWAPTQMPEPSSVHTTKAMDATDMRRAVEGFATSARNLAAAGYDGVELKIAHDGLLRSFASPFFNRRTDAYGGSFENRMRFPLECVAAVRENMPDDMALGIRICLHEYTPFGYELDYGLRMAEHLEASGLVDYFNCDAGSFSSFWMEIPPAAVAQGFFRPLNQALKAQSDLPVVAFGRIKDADLAEHMLASGEADMIGMARQLIADPETPRKLLEGRAGEVRACIGCNDGCLHAVAQEKPIRCVQNPAAGQELLYSERLLVHASQPRTVVVVGGGPAGLKVAEIAARRGHRVSLFERDTQLGGQVRLGSRQPHHQEFAEVVHYLEAAVRRLGVEVWTGVDVDAQGVLDLGPDVVVVATGSQPNLPDSDRRSHADPDAGVVARERGLTVGPEIRGLELSCVYSADEVLAGEALPGTHVLVVDGQGHWEAAGTVEFLAAAGHQVTVITTRASVGSELEGTNHAMFMQRVGKSQIVMRPFTGLRAVEPGRALLIDAVTGEESWLAVDAVVPVSWRRSRDDLFYTLHDLVLESGAAVQVERVGDAAAARMVQTVLLEAHQMGTVL</sequence>
<dbReference type="InterPro" id="IPR023753">
    <property type="entry name" value="FAD/NAD-binding_dom"/>
</dbReference>
<dbReference type="SUPFAM" id="SSF51395">
    <property type="entry name" value="FMN-linked oxidoreductases"/>
    <property type="match status" value="1"/>
</dbReference>
<evidence type="ECO:0000256" key="9">
    <source>
        <dbReference type="ARBA" id="ARBA00023014"/>
    </source>
</evidence>
<keyword evidence="9" id="KW-0411">Iron-sulfur</keyword>
<keyword evidence="7" id="KW-0560">Oxidoreductase</keyword>
<dbReference type="SUPFAM" id="SSF51905">
    <property type="entry name" value="FAD/NAD(P)-binding domain"/>
    <property type="match status" value="1"/>
</dbReference>
<evidence type="ECO:0000256" key="4">
    <source>
        <dbReference type="ARBA" id="ARBA00022630"/>
    </source>
</evidence>
<evidence type="ECO:0000256" key="3">
    <source>
        <dbReference type="ARBA" id="ARBA00011048"/>
    </source>
</evidence>
<keyword evidence="8" id="KW-0408">Iron</keyword>
<dbReference type="InterPro" id="IPR001155">
    <property type="entry name" value="OxRdtase_FMN_N"/>
</dbReference>
<dbReference type="InterPro" id="IPR036188">
    <property type="entry name" value="FAD/NAD-bd_sf"/>
</dbReference>
<evidence type="ECO:0000256" key="7">
    <source>
        <dbReference type="ARBA" id="ARBA00023002"/>
    </source>
</evidence>
<protein>
    <submittedName>
        <fullName evidence="12">FAD-dependent oxidoreductase</fullName>
    </submittedName>
</protein>
<dbReference type="SUPFAM" id="SSF51971">
    <property type="entry name" value="Nucleotide-binding domain"/>
    <property type="match status" value="1"/>
</dbReference>
<dbReference type="EMBL" id="JBHSTI010000008">
    <property type="protein sequence ID" value="MFC6237296.1"/>
    <property type="molecule type" value="Genomic_DNA"/>
</dbReference>
<dbReference type="RefSeq" id="WP_386764475.1">
    <property type="nucleotide sequence ID" value="NZ_JBHSTI010000008.1"/>
</dbReference>
<comment type="similarity">
    <text evidence="3">In the N-terminal section; belongs to the NADH:flavin oxidoreductase/NADH oxidase family.</text>
</comment>
<gene>
    <name evidence="12" type="ORF">ACFQGU_05375</name>
</gene>
<keyword evidence="5" id="KW-0288">FMN</keyword>
<reference evidence="13" key="1">
    <citation type="journal article" date="2019" name="Int. J. Syst. Evol. Microbiol.">
        <title>The Global Catalogue of Microorganisms (GCM) 10K type strain sequencing project: providing services to taxonomists for standard genome sequencing and annotation.</title>
        <authorList>
            <consortium name="The Broad Institute Genomics Platform"/>
            <consortium name="The Broad Institute Genome Sequencing Center for Infectious Disease"/>
            <person name="Wu L."/>
            <person name="Ma J."/>
        </authorList>
    </citation>
    <scope>NUCLEOTIDE SEQUENCE [LARGE SCALE GENOMIC DNA]</scope>
    <source>
        <strain evidence="13">CGMCC 4.7317</strain>
    </source>
</reference>
<keyword evidence="6" id="KW-0479">Metal-binding</keyword>
<evidence type="ECO:0000313" key="12">
    <source>
        <dbReference type="EMBL" id="MFC6237296.1"/>
    </source>
</evidence>
<comment type="cofactor">
    <cofactor evidence="2">
        <name>[4Fe-4S] cluster</name>
        <dbReference type="ChEBI" id="CHEBI:49883"/>
    </cofactor>
</comment>
<evidence type="ECO:0000256" key="2">
    <source>
        <dbReference type="ARBA" id="ARBA00001966"/>
    </source>
</evidence>
<name>A0ABW1SXZ7_9ACTN</name>
<evidence type="ECO:0000256" key="1">
    <source>
        <dbReference type="ARBA" id="ARBA00001917"/>
    </source>
</evidence>
<dbReference type="Gene3D" id="3.50.50.60">
    <property type="entry name" value="FAD/NAD(P)-binding domain"/>
    <property type="match status" value="1"/>
</dbReference>
<evidence type="ECO:0000313" key="13">
    <source>
        <dbReference type="Proteomes" id="UP001596138"/>
    </source>
</evidence>
<organism evidence="12 13">
    <name type="scientific">Longivirga aurantiaca</name>
    <dbReference type="NCBI Taxonomy" id="1837743"/>
    <lineage>
        <taxon>Bacteria</taxon>
        <taxon>Bacillati</taxon>
        <taxon>Actinomycetota</taxon>
        <taxon>Actinomycetes</taxon>
        <taxon>Sporichthyales</taxon>
        <taxon>Sporichthyaceae</taxon>
        <taxon>Longivirga</taxon>
    </lineage>
</organism>
<dbReference type="Pfam" id="PF00724">
    <property type="entry name" value="Oxidored_FMN"/>
    <property type="match status" value="1"/>
</dbReference>
<feature type="domain" description="FAD/NAD(P)-binding" evidence="11">
    <location>
        <begin position="397"/>
        <end position="650"/>
    </location>
</feature>
<evidence type="ECO:0000259" key="11">
    <source>
        <dbReference type="Pfam" id="PF07992"/>
    </source>
</evidence>
<dbReference type="PANTHER" id="PTHR42917">
    <property type="entry name" value="2,4-DIENOYL-COA REDUCTASE"/>
    <property type="match status" value="1"/>
</dbReference>
<dbReference type="InterPro" id="IPR051793">
    <property type="entry name" value="NADH:flavin_oxidoreductase"/>
</dbReference>
<proteinExistence type="inferred from homology"/>
<evidence type="ECO:0000256" key="8">
    <source>
        <dbReference type="ARBA" id="ARBA00023004"/>
    </source>
</evidence>
<comment type="cofactor">
    <cofactor evidence="1">
        <name>FMN</name>
        <dbReference type="ChEBI" id="CHEBI:58210"/>
    </cofactor>
</comment>
<accession>A0ABW1SXZ7</accession>
<dbReference type="Pfam" id="PF07992">
    <property type="entry name" value="Pyr_redox_2"/>
    <property type="match status" value="1"/>
</dbReference>
<dbReference type="PRINTS" id="PR00411">
    <property type="entry name" value="PNDRDTASEI"/>
</dbReference>
<evidence type="ECO:0000259" key="10">
    <source>
        <dbReference type="Pfam" id="PF00724"/>
    </source>
</evidence>
<keyword evidence="13" id="KW-1185">Reference proteome</keyword>
<comment type="caution">
    <text evidence="12">The sequence shown here is derived from an EMBL/GenBank/DDBJ whole genome shotgun (WGS) entry which is preliminary data.</text>
</comment>
<evidence type="ECO:0000256" key="5">
    <source>
        <dbReference type="ARBA" id="ARBA00022643"/>
    </source>
</evidence>
<dbReference type="Gene3D" id="3.40.50.720">
    <property type="entry name" value="NAD(P)-binding Rossmann-like Domain"/>
    <property type="match status" value="1"/>
</dbReference>
<dbReference type="PRINTS" id="PR00368">
    <property type="entry name" value="FADPNR"/>
</dbReference>
<dbReference type="Proteomes" id="UP001596138">
    <property type="component" value="Unassembled WGS sequence"/>
</dbReference>